<evidence type="ECO:0000256" key="2">
    <source>
        <dbReference type="SAM" id="Phobius"/>
    </source>
</evidence>
<dbReference type="AlphaFoldDB" id="A0A496PJQ3"/>
<reference evidence="4 5" key="1">
    <citation type="submission" date="2018-07" db="EMBL/GenBank/DDBJ databases">
        <title>Arthrobacter sp. nov., isolated from raw cow's milk with high bacterial count.</title>
        <authorList>
            <person name="Hahne J."/>
            <person name="Isele D."/>
            <person name="Lipski A."/>
        </authorList>
    </citation>
    <scope>NUCLEOTIDE SEQUENCE [LARGE SCALE GENOMIC DNA]</scope>
    <source>
        <strain evidence="4 5">JZ R-183</strain>
    </source>
</reference>
<comment type="similarity">
    <text evidence="1">Belongs to the bacterial sugar transferase family.</text>
</comment>
<evidence type="ECO:0000259" key="3">
    <source>
        <dbReference type="Pfam" id="PF02397"/>
    </source>
</evidence>
<protein>
    <submittedName>
        <fullName evidence="4">Sugar transferase</fullName>
    </submittedName>
</protein>
<name>A0A496PJQ3_9MICC</name>
<dbReference type="PANTHER" id="PTHR30576">
    <property type="entry name" value="COLANIC BIOSYNTHESIS UDP-GLUCOSE LIPID CARRIER TRANSFERASE"/>
    <property type="match status" value="1"/>
</dbReference>
<keyword evidence="4" id="KW-0808">Transferase</keyword>
<dbReference type="GO" id="GO:0016780">
    <property type="term" value="F:phosphotransferase activity, for other substituted phosphate groups"/>
    <property type="evidence" value="ECO:0007669"/>
    <property type="project" value="TreeGrafter"/>
</dbReference>
<accession>A0A496PJQ3</accession>
<organism evidence="4 5">
    <name type="scientific">Galactobacter caseinivorans</name>
    <dbReference type="NCBI Taxonomy" id="2676123"/>
    <lineage>
        <taxon>Bacteria</taxon>
        <taxon>Bacillati</taxon>
        <taxon>Actinomycetota</taxon>
        <taxon>Actinomycetes</taxon>
        <taxon>Micrococcales</taxon>
        <taxon>Micrococcaceae</taxon>
        <taxon>Galactobacter</taxon>
    </lineage>
</organism>
<sequence length="304" mass="32930">MSTFVDGVKFAKIHSAESHQQFEERYFSALSNANISAIASYVFEPAATQAPAAVHTVVTARPAVHAPVVETLTVETLTVETLTVPAPAAAAEAPEATGIQAAGHWAQRIAKRGLDITLSGLGLLILAPLLLLVALIVRLDTPGAPVYTQRRVGLRGQQFTMFKFRSMRQDADQIRAALLEQNEAAGPLFKLTHDPRITRVGRWLRVTSIDELPQLLNVFLGQMSLVGPRPALPEEVASYDSNALGRLEVKPGLTGLWQVSGRSDLDWDQSLALDLHYVQRWTVAGDIALLGRTVGAVATRRGAY</sequence>
<comment type="caution">
    <text evidence="4">The sequence shown here is derived from an EMBL/GenBank/DDBJ whole genome shotgun (WGS) entry which is preliminary data.</text>
</comment>
<dbReference type="RefSeq" id="WP_121484674.1">
    <property type="nucleotide sequence ID" value="NZ_QQXL01000003.1"/>
</dbReference>
<dbReference type="Proteomes" id="UP000273119">
    <property type="component" value="Unassembled WGS sequence"/>
</dbReference>
<keyword evidence="2" id="KW-0812">Transmembrane</keyword>
<evidence type="ECO:0000313" key="5">
    <source>
        <dbReference type="Proteomes" id="UP000273119"/>
    </source>
</evidence>
<keyword evidence="5" id="KW-1185">Reference proteome</keyword>
<dbReference type="Pfam" id="PF02397">
    <property type="entry name" value="Bac_transf"/>
    <property type="match status" value="1"/>
</dbReference>
<keyword evidence="2" id="KW-1133">Transmembrane helix</keyword>
<dbReference type="InterPro" id="IPR003362">
    <property type="entry name" value="Bact_transf"/>
</dbReference>
<dbReference type="EMBL" id="QQXL01000003">
    <property type="protein sequence ID" value="RKW70650.1"/>
    <property type="molecule type" value="Genomic_DNA"/>
</dbReference>
<evidence type="ECO:0000313" key="4">
    <source>
        <dbReference type="EMBL" id="RKW70650.1"/>
    </source>
</evidence>
<proteinExistence type="inferred from homology"/>
<gene>
    <name evidence="4" type="ORF">DWQ67_05925</name>
</gene>
<evidence type="ECO:0000256" key="1">
    <source>
        <dbReference type="ARBA" id="ARBA00006464"/>
    </source>
</evidence>
<feature type="domain" description="Bacterial sugar transferase" evidence="3">
    <location>
        <begin position="111"/>
        <end position="297"/>
    </location>
</feature>
<dbReference type="PANTHER" id="PTHR30576:SF10">
    <property type="entry name" value="SLL5057 PROTEIN"/>
    <property type="match status" value="1"/>
</dbReference>
<feature type="transmembrane region" description="Helical" evidence="2">
    <location>
        <begin position="116"/>
        <end position="137"/>
    </location>
</feature>
<keyword evidence="2" id="KW-0472">Membrane</keyword>